<keyword evidence="7 10" id="KW-0546">Nucleotide metabolism</keyword>
<dbReference type="HAMAP" id="MF_01405">
    <property type="entry name" value="Non_canon_purine_NTPase"/>
    <property type="match status" value="1"/>
</dbReference>
<comment type="subunit">
    <text evidence="2 10">Homodimer.</text>
</comment>
<evidence type="ECO:0000256" key="6">
    <source>
        <dbReference type="ARBA" id="ARBA00022842"/>
    </source>
</evidence>
<comment type="function">
    <text evidence="10">Pyrophosphatase that catalyzes the hydrolysis of nucleoside triphosphates to their monophosphate derivatives, with a high preference for the non-canonical purine nucleotides XTP (xanthosine triphosphate), dITP (deoxyinosine triphosphate) and ITP. Seems to function as a house-cleaning enzyme that removes non-canonical purine nucleotides from the nucleotide pool, thus preventing their incorporation into DNA/RNA and avoiding chromosomal lesions.</text>
</comment>
<feature type="binding site" evidence="10">
    <location>
        <position position="191"/>
    </location>
    <ligand>
        <name>substrate</name>
    </ligand>
</feature>
<feature type="binding site" evidence="10">
    <location>
        <position position="90"/>
    </location>
    <ligand>
        <name>substrate</name>
    </ligand>
</feature>
<dbReference type="PANTHER" id="PTHR11067:SF9">
    <property type="entry name" value="INOSINE TRIPHOSPHATE PYROPHOSPHATASE"/>
    <property type="match status" value="1"/>
</dbReference>
<keyword evidence="3 10" id="KW-0479">Metal-binding</keyword>
<dbReference type="GO" id="GO:0009117">
    <property type="term" value="P:nucleotide metabolic process"/>
    <property type="evidence" value="ECO:0007669"/>
    <property type="project" value="UniProtKB-KW"/>
</dbReference>
<evidence type="ECO:0000256" key="7">
    <source>
        <dbReference type="ARBA" id="ARBA00023080"/>
    </source>
</evidence>
<dbReference type="EC" id="3.6.1.66" evidence="10"/>
<keyword evidence="5 10" id="KW-0378">Hydrolase</keyword>
<protein>
    <recommendedName>
        <fullName evidence="10">dITP/XTP pyrophosphatase</fullName>
        <ecNumber evidence="10">3.6.1.66</ecNumber>
    </recommendedName>
    <alternativeName>
        <fullName evidence="10">Non-canonical purine NTP pyrophosphatase</fullName>
    </alternativeName>
    <alternativeName>
        <fullName evidence="10">Non-standard purine NTP pyrophosphatase</fullName>
    </alternativeName>
    <alternativeName>
        <fullName evidence="10">Nucleoside-triphosphate diphosphatase</fullName>
    </alternativeName>
    <alternativeName>
        <fullName evidence="10">Nucleoside-triphosphate pyrophosphatase</fullName>
        <shortName evidence="10">NTPase</shortName>
    </alternativeName>
</protein>
<reference evidence="12" key="1">
    <citation type="journal article" date="2014" name="Int. J. Syst. Evol. Microbiol.">
        <title>Complete genome sequence of Corynebacterium casei LMG S-19264T (=DSM 44701T), isolated from a smear-ripened cheese.</title>
        <authorList>
            <consortium name="US DOE Joint Genome Institute (JGI-PGF)"/>
            <person name="Walter F."/>
            <person name="Albersmeier A."/>
            <person name="Kalinowski J."/>
            <person name="Ruckert C."/>
        </authorList>
    </citation>
    <scope>NUCLEOTIDE SEQUENCE</scope>
    <source>
        <strain evidence="12">JCM 14371</strain>
    </source>
</reference>
<dbReference type="InterPro" id="IPR002637">
    <property type="entry name" value="RdgB/HAM1"/>
</dbReference>
<dbReference type="Pfam" id="PF01725">
    <property type="entry name" value="Ham1p_like"/>
    <property type="match status" value="1"/>
</dbReference>
<dbReference type="InterPro" id="IPR020922">
    <property type="entry name" value="dITP/XTP_pyrophosphatase"/>
</dbReference>
<keyword evidence="4 10" id="KW-0547">Nucleotide-binding</keyword>
<dbReference type="Proteomes" id="UP000635726">
    <property type="component" value="Unassembled WGS sequence"/>
</dbReference>
<dbReference type="GO" id="GO:0036222">
    <property type="term" value="F:XTP diphosphatase activity"/>
    <property type="evidence" value="ECO:0007669"/>
    <property type="project" value="UniProtKB-UniRule"/>
</dbReference>
<name>A0A917P471_9DEIO</name>
<evidence type="ECO:0000256" key="11">
    <source>
        <dbReference type="RuleBase" id="RU003781"/>
    </source>
</evidence>
<dbReference type="GO" id="GO:0000166">
    <property type="term" value="F:nucleotide binding"/>
    <property type="evidence" value="ECO:0007669"/>
    <property type="project" value="UniProtKB-KW"/>
</dbReference>
<evidence type="ECO:0000256" key="9">
    <source>
        <dbReference type="ARBA" id="ARBA00052017"/>
    </source>
</evidence>
<dbReference type="GO" id="GO:0009146">
    <property type="term" value="P:purine nucleoside triphosphate catabolic process"/>
    <property type="evidence" value="ECO:0007669"/>
    <property type="project" value="UniProtKB-UniRule"/>
</dbReference>
<accession>A0A917P471</accession>
<dbReference type="GO" id="GO:0005829">
    <property type="term" value="C:cytosol"/>
    <property type="evidence" value="ECO:0007669"/>
    <property type="project" value="TreeGrafter"/>
</dbReference>
<dbReference type="FunFam" id="3.90.950.10:FF:000001">
    <property type="entry name" value="dITP/XTP pyrophosphatase"/>
    <property type="match status" value="1"/>
</dbReference>
<evidence type="ECO:0000256" key="4">
    <source>
        <dbReference type="ARBA" id="ARBA00022741"/>
    </source>
</evidence>
<comment type="similarity">
    <text evidence="1 10 11">Belongs to the HAM1 NTPase family.</text>
</comment>
<evidence type="ECO:0000256" key="3">
    <source>
        <dbReference type="ARBA" id="ARBA00022723"/>
    </source>
</evidence>
<reference evidence="12" key="2">
    <citation type="submission" date="2020-09" db="EMBL/GenBank/DDBJ databases">
        <authorList>
            <person name="Sun Q."/>
            <person name="Ohkuma M."/>
        </authorList>
    </citation>
    <scope>NUCLEOTIDE SEQUENCE</scope>
    <source>
        <strain evidence="12">JCM 14371</strain>
    </source>
</reference>
<feature type="binding site" evidence="10">
    <location>
        <begin position="25"/>
        <end position="30"/>
    </location>
    <ligand>
        <name>substrate</name>
    </ligand>
</feature>
<dbReference type="CDD" id="cd00515">
    <property type="entry name" value="HAM1"/>
    <property type="match status" value="1"/>
</dbReference>
<comment type="cofactor">
    <cofactor evidence="10">
        <name>Mg(2+)</name>
        <dbReference type="ChEBI" id="CHEBI:18420"/>
    </cofactor>
    <text evidence="10">Binds 1 Mg(2+) ion per subunit.</text>
</comment>
<dbReference type="GO" id="GO:0036220">
    <property type="term" value="F:ITP diphosphatase activity"/>
    <property type="evidence" value="ECO:0007669"/>
    <property type="project" value="UniProtKB-UniRule"/>
</dbReference>
<dbReference type="GO" id="GO:0017111">
    <property type="term" value="F:ribonucleoside triphosphate phosphatase activity"/>
    <property type="evidence" value="ECO:0007669"/>
    <property type="project" value="InterPro"/>
</dbReference>
<feature type="binding site" evidence="10">
    <location>
        <position position="60"/>
    </location>
    <ligand>
        <name>Mg(2+)</name>
        <dbReference type="ChEBI" id="CHEBI:18420"/>
    </ligand>
</feature>
<proteinExistence type="inferred from homology"/>
<comment type="catalytic activity">
    <reaction evidence="9 10">
        <text>XTP + H2O = XMP + diphosphate + H(+)</text>
        <dbReference type="Rhea" id="RHEA:28610"/>
        <dbReference type="ChEBI" id="CHEBI:15377"/>
        <dbReference type="ChEBI" id="CHEBI:15378"/>
        <dbReference type="ChEBI" id="CHEBI:33019"/>
        <dbReference type="ChEBI" id="CHEBI:57464"/>
        <dbReference type="ChEBI" id="CHEBI:61314"/>
        <dbReference type="EC" id="3.6.1.66"/>
    </reaction>
</comment>
<comment type="catalytic activity">
    <reaction evidence="10">
        <text>ITP + H2O = IMP + diphosphate + H(+)</text>
        <dbReference type="Rhea" id="RHEA:29399"/>
        <dbReference type="ChEBI" id="CHEBI:15377"/>
        <dbReference type="ChEBI" id="CHEBI:15378"/>
        <dbReference type="ChEBI" id="CHEBI:33019"/>
        <dbReference type="ChEBI" id="CHEBI:58053"/>
        <dbReference type="ChEBI" id="CHEBI:61402"/>
        <dbReference type="EC" id="3.6.1.66"/>
    </reaction>
</comment>
<keyword evidence="6 10" id="KW-0460">Magnesium</keyword>
<feature type="active site" description="Proton acceptor" evidence="10">
    <location>
        <position position="89"/>
    </location>
</feature>
<feature type="binding site" evidence="10">
    <location>
        <begin position="169"/>
        <end position="172"/>
    </location>
    <ligand>
        <name>substrate</name>
    </ligand>
</feature>
<dbReference type="AlphaFoldDB" id="A0A917P471"/>
<dbReference type="Gene3D" id="3.90.950.10">
    <property type="match status" value="1"/>
</dbReference>
<organism evidence="12 13">
    <name type="scientific">Deinococcus aquiradiocola</name>
    <dbReference type="NCBI Taxonomy" id="393059"/>
    <lineage>
        <taxon>Bacteria</taxon>
        <taxon>Thermotogati</taxon>
        <taxon>Deinococcota</taxon>
        <taxon>Deinococci</taxon>
        <taxon>Deinococcales</taxon>
        <taxon>Deinococcaceae</taxon>
        <taxon>Deinococcus</taxon>
    </lineage>
</organism>
<dbReference type="GO" id="GO:0046872">
    <property type="term" value="F:metal ion binding"/>
    <property type="evidence" value="ECO:0007669"/>
    <property type="project" value="UniProtKB-KW"/>
</dbReference>
<dbReference type="EMBL" id="BMOE01000001">
    <property type="protein sequence ID" value="GGJ60858.1"/>
    <property type="molecule type" value="Genomic_DNA"/>
</dbReference>
<keyword evidence="13" id="KW-1185">Reference proteome</keyword>
<evidence type="ECO:0000256" key="8">
    <source>
        <dbReference type="ARBA" id="ARBA00051875"/>
    </source>
</evidence>
<evidence type="ECO:0000256" key="2">
    <source>
        <dbReference type="ARBA" id="ARBA00011738"/>
    </source>
</evidence>
<evidence type="ECO:0000313" key="13">
    <source>
        <dbReference type="Proteomes" id="UP000635726"/>
    </source>
</evidence>
<dbReference type="InterPro" id="IPR029001">
    <property type="entry name" value="ITPase-like_fam"/>
</dbReference>
<sequence>MTDMSLDPSAPVNATTAPLRVVVATSNPGKVTEIREALSGLGWDLLALDDASLPTITLPEETGTTYEENAALKACAAALQSGLPALADDSGLEVSALNGDPGVFSARFGNLDSATARNVHLLEQLRGKKDRAAKFVSVLLLAYPDGHLESYRGEVAGEILEGPRGEAGFGYDPLFLLPDGRSMAELSVQEKRAVSHRGRALEALKAAHAAGAPEREVSRLE</sequence>
<gene>
    <name evidence="12" type="ORF">GCM10008939_00790</name>
</gene>
<dbReference type="SUPFAM" id="SSF52972">
    <property type="entry name" value="ITPase-like"/>
    <property type="match status" value="1"/>
</dbReference>
<evidence type="ECO:0000313" key="12">
    <source>
        <dbReference type="EMBL" id="GGJ60858.1"/>
    </source>
</evidence>
<comment type="catalytic activity">
    <reaction evidence="8 10">
        <text>dITP + H2O = dIMP + diphosphate + H(+)</text>
        <dbReference type="Rhea" id="RHEA:28342"/>
        <dbReference type="ChEBI" id="CHEBI:15377"/>
        <dbReference type="ChEBI" id="CHEBI:15378"/>
        <dbReference type="ChEBI" id="CHEBI:33019"/>
        <dbReference type="ChEBI" id="CHEBI:61194"/>
        <dbReference type="ChEBI" id="CHEBI:61382"/>
        <dbReference type="EC" id="3.6.1.66"/>
    </reaction>
</comment>
<comment type="caution">
    <text evidence="12">The sequence shown here is derived from an EMBL/GenBank/DDBJ whole genome shotgun (WGS) entry which is preliminary data.</text>
</comment>
<evidence type="ECO:0000256" key="10">
    <source>
        <dbReference type="HAMAP-Rule" id="MF_01405"/>
    </source>
</evidence>
<dbReference type="GO" id="GO:0035870">
    <property type="term" value="F:dITP diphosphatase activity"/>
    <property type="evidence" value="ECO:0007669"/>
    <property type="project" value="UniProtKB-UniRule"/>
</dbReference>
<dbReference type="PANTHER" id="PTHR11067">
    <property type="entry name" value="INOSINE TRIPHOSPHATE PYROPHOSPHATASE/HAM1 PROTEIN"/>
    <property type="match status" value="1"/>
</dbReference>
<dbReference type="NCBIfam" id="TIGR00042">
    <property type="entry name" value="RdgB/HAM1 family non-canonical purine NTP pyrophosphatase"/>
    <property type="match status" value="1"/>
</dbReference>
<evidence type="ECO:0000256" key="1">
    <source>
        <dbReference type="ARBA" id="ARBA00008023"/>
    </source>
</evidence>
<feature type="binding site" evidence="10">
    <location>
        <begin position="196"/>
        <end position="197"/>
    </location>
    <ligand>
        <name>substrate</name>
    </ligand>
</feature>
<feature type="binding site" evidence="10">
    <location>
        <position position="89"/>
    </location>
    <ligand>
        <name>Mg(2+)</name>
        <dbReference type="ChEBI" id="CHEBI:18420"/>
    </ligand>
</feature>
<evidence type="ECO:0000256" key="5">
    <source>
        <dbReference type="ARBA" id="ARBA00022801"/>
    </source>
</evidence>